<dbReference type="PROSITE" id="PS52035">
    <property type="entry name" value="PEPTIDASE_M14"/>
    <property type="match status" value="1"/>
</dbReference>
<dbReference type="GO" id="GO:0006508">
    <property type="term" value="P:proteolysis"/>
    <property type="evidence" value="ECO:0007669"/>
    <property type="project" value="InterPro"/>
</dbReference>
<dbReference type="STRING" id="365044.Pnap_2389"/>
<keyword evidence="3" id="KW-0645">Protease</keyword>
<sequence>MPFFSSTTGADTSSGRRPSALLGIVIPLTLLAACTSVQLPPWTPQLPRLTATTGAAPMPIPVEPAVVVQTSPVVPPSVIANASVEAPAPYSAAVAARFPAPSMAYNTPGLQASRTAFTTQDEVHIWLRDQATALSRSVGVKAAVLPIGTSQQGQPLEMLVLTRGTGTDPAALQATGRPTVLLIGQQHGDEPAGSEALLVIARELAQGLLQPLLERINVVIVPRANPDGAERGEAFTASGQDMSRDHLLLDTSEAQALARVTRDYRPTVVLDAHEYRVEGPSYLEKFNSVQKFDALLQYSTTPNLPEFLTKADEEWYRRPLLAALKGQGLSSEWYHTTSTDMADRKIAMGSPEPVTSRNVEGLKNSVSLAVETRGAGIGRLHIQRRVHTHVTAITSVLGSTAQRASELSQLRPYIEKEVSSQACKGQSIVEAANTPAQYDLQMLDPVTGADKTVTVDWDSALALRPLKSRVRPCGYWLSASSTTAVERLRLHGVQVLRVLEQSALLGDIYRETSRTGNAQQASMADGQPIIKTAVALMRGVIDAPAGSYYVPLNQPLANLAIAALEPDTRSSYFANRLLDGLASTARIMSEPSLKAEELP</sequence>
<dbReference type="GO" id="GO:0004181">
    <property type="term" value="F:metallocarboxypeptidase activity"/>
    <property type="evidence" value="ECO:0007669"/>
    <property type="project" value="InterPro"/>
</dbReference>
<dbReference type="Proteomes" id="UP000000644">
    <property type="component" value="Chromosome"/>
</dbReference>
<name>A1VPW8_POLNA</name>
<dbReference type="HOGENOM" id="CLU_029909_0_0_4"/>
<accession>A1VPW8</accession>
<evidence type="ECO:0000313" key="3">
    <source>
        <dbReference type="EMBL" id="ABM37696.1"/>
    </source>
</evidence>
<keyword evidence="3" id="KW-0378">Hydrolase</keyword>
<dbReference type="InterPro" id="IPR000834">
    <property type="entry name" value="Peptidase_M14"/>
</dbReference>
<dbReference type="GO" id="GO:0008270">
    <property type="term" value="F:zinc ion binding"/>
    <property type="evidence" value="ECO:0007669"/>
    <property type="project" value="InterPro"/>
</dbReference>
<organism evidence="3 4">
    <name type="scientific">Polaromonas naphthalenivorans (strain CJ2)</name>
    <dbReference type="NCBI Taxonomy" id="365044"/>
    <lineage>
        <taxon>Bacteria</taxon>
        <taxon>Pseudomonadati</taxon>
        <taxon>Pseudomonadota</taxon>
        <taxon>Betaproteobacteria</taxon>
        <taxon>Burkholderiales</taxon>
        <taxon>Comamonadaceae</taxon>
        <taxon>Polaromonas</taxon>
    </lineage>
</organism>
<dbReference type="SUPFAM" id="SSF53187">
    <property type="entry name" value="Zn-dependent exopeptidases"/>
    <property type="match status" value="1"/>
</dbReference>
<protein>
    <submittedName>
        <fullName evidence="3">Peptidase M14, carboxypeptidase A</fullName>
    </submittedName>
</protein>
<dbReference type="eggNOG" id="COG2866">
    <property type="taxonomic scope" value="Bacteria"/>
</dbReference>
<keyword evidence="4" id="KW-1185">Reference proteome</keyword>
<dbReference type="Gene3D" id="3.40.630.10">
    <property type="entry name" value="Zn peptidases"/>
    <property type="match status" value="1"/>
</dbReference>
<comment type="similarity">
    <text evidence="1">Belongs to the peptidase M14 family.</text>
</comment>
<dbReference type="EMBL" id="CP000529">
    <property type="protein sequence ID" value="ABM37696.1"/>
    <property type="molecule type" value="Genomic_DNA"/>
</dbReference>
<dbReference type="AlphaFoldDB" id="A1VPW8"/>
<feature type="domain" description="Peptidase M14" evidence="2">
    <location>
        <begin position="116"/>
        <end position="400"/>
    </location>
</feature>
<evidence type="ECO:0000259" key="2">
    <source>
        <dbReference type="PROSITE" id="PS52035"/>
    </source>
</evidence>
<evidence type="ECO:0000256" key="1">
    <source>
        <dbReference type="PROSITE-ProRule" id="PRU01379"/>
    </source>
</evidence>
<feature type="active site" description="Proton donor/acceptor" evidence="1">
    <location>
        <position position="371"/>
    </location>
</feature>
<dbReference type="OrthoDB" id="5294005at2"/>
<proteinExistence type="inferred from homology"/>
<dbReference type="CDD" id="cd06242">
    <property type="entry name" value="M14-like"/>
    <property type="match status" value="1"/>
</dbReference>
<keyword evidence="3" id="KW-0121">Carboxypeptidase</keyword>
<dbReference type="Pfam" id="PF00246">
    <property type="entry name" value="Peptidase_M14"/>
    <property type="match status" value="1"/>
</dbReference>
<gene>
    <name evidence="3" type="ordered locus">Pnap_2389</name>
</gene>
<reference evidence="4" key="1">
    <citation type="journal article" date="2009" name="Environ. Microbiol.">
        <title>The genome of Polaromonas naphthalenivorans strain CJ2, isolated from coal tar-contaminated sediment, reveals physiological and metabolic versatility and evolution through extensive horizontal gene transfer.</title>
        <authorList>
            <person name="Yagi J.M."/>
            <person name="Sims D."/>
            <person name="Brettin T."/>
            <person name="Bruce D."/>
            <person name="Madsen E.L."/>
        </authorList>
    </citation>
    <scope>NUCLEOTIDE SEQUENCE [LARGE SCALE GENOMIC DNA]</scope>
    <source>
        <strain evidence="4">CJ2</strain>
    </source>
</reference>
<dbReference type="KEGG" id="pna:Pnap_2389"/>
<evidence type="ECO:0000313" key="4">
    <source>
        <dbReference type="Proteomes" id="UP000000644"/>
    </source>
</evidence>
<dbReference type="RefSeq" id="WP_011801774.1">
    <property type="nucleotide sequence ID" value="NC_008781.1"/>
</dbReference>